<dbReference type="Proteomes" id="UP001209885">
    <property type="component" value="Unassembled WGS sequence"/>
</dbReference>
<dbReference type="Pfam" id="PF19408">
    <property type="entry name" value="PKD_6"/>
    <property type="match status" value="1"/>
</dbReference>
<proteinExistence type="inferred from homology"/>
<comment type="caution">
    <text evidence="4">The sequence shown here is derived from an EMBL/GenBank/DDBJ whole genome shotgun (WGS) entry which is preliminary data.</text>
</comment>
<dbReference type="SUPFAM" id="SSF49899">
    <property type="entry name" value="Concanavalin A-like lectins/glucanases"/>
    <property type="match status" value="1"/>
</dbReference>
<name>A0ABT3RQT4_9BACT</name>
<dbReference type="PROSITE" id="PS51762">
    <property type="entry name" value="GH16_2"/>
    <property type="match status" value="1"/>
</dbReference>
<dbReference type="InterPro" id="IPR000757">
    <property type="entry name" value="Beta-glucanase-like"/>
</dbReference>
<dbReference type="Gene3D" id="2.60.120.200">
    <property type="match status" value="1"/>
</dbReference>
<feature type="signal peptide" evidence="2">
    <location>
        <begin position="1"/>
        <end position="26"/>
    </location>
</feature>
<keyword evidence="5" id="KW-1185">Reference proteome</keyword>
<sequence length="822" mass="89555">MKNFNLKMRAFICIAMIFMVCHSVQAQCPNIVWADEFEGTTLDLNKWSYQIGDGCAESICGWGNNELQSYQEANVTLSNGQLHITAKKERIRGKQYTSGRIRTLNKGDFTYGRFEALIKLPSGAGLWPAFWMLPTDEVYGGWPTSGEIDIMEFVGANPDETLGYMHYGATHQYQGTTYKLHNGTFPEGFHEFAIEWEPNEVRWYVDGVLFQTKTDADLSPEIWPFNERFHMLLNVAVGGNLGGEVDDSIFPATMDVEYVRVYDGFKPYITGDRVVVNAASSVTYKIGNISNNTNVSWTVPAGATIVSGQGSPEIVVDFGNASGSVNASFSTGCETVQLGTHVIVEPPFIKDFSFENFDEPATATLDSYTGTFTEVSNPSQSGINTSALSGEYVRNSTETFDVLVYNVSNITNAAEYVNKDKKFYMDVYTEAPVGTDILIQLETPDATPTNYPSGRHSRYVATTSVQNQWERLYFTLLDRPDPAADDAGVGKMIILFNSNTQTGDTYYFDNLDSYRVDEGGTSNQPPSISITAPADGSTFDSGSIVALQADATDTDGSVNQVEYFVDGNRVGIATSSPFEVDWTIGTGTFSVTATATDDQGATTTSAAISVTGQQTGTASEVFVSSIITGTTGIGRGAKVGTAEVTIVDDLGNPVSGADVTGTFSGSFSESVQATTNSSGVASFVTSQSAKGSLTVDFCVDDVVYSLPYNSGNNVLTCTNGSQARFASEVSLTEDQRPFEKAMIYPNPAGEEFKLYFQLRDNSSVRFEIYDLKGSRVYKSDSEIYSEGNHTIEFNGVLPQEGIFLLHLITDQDIYKFKVLKTN</sequence>
<dbReference type="Pfam" id="PF17957">
    <property type="entry name" value="Big_7"/>
    <property type="match status" value="1"/>
</dbReference>
<evidence type="ECO:0000313" key="5">
    <source>
        <dbReference type="Proteomes" id="UP001209885"/>
    </source>
</evidence>
<dbReference type="InterPro" id="IPR008964">
    <property type="entry name" value="Invasin/intimin_cell_adhesion"/>
</dbReference>
<gene>
    <name evidence="4" type="ORF">OO013_09695</name>
</gene>
<evidence type="ECO:0000256" key="2">
    <source>
        <dbReference type="SAM" id="SignalP"/>
    </source>
</evidence>
<dbReference type="Gene3D" id="2.60.40.10">
    <property type="entry name" value="Immunoglobulins"/>
    <property type="match status" value="2"/>
</dbReference>
<dbReference type="InterPro" id="IPR026444">
    <property type="entry name" value="Secre_tail"/>
</dbReference>
<evidence type="ECO:0000313" key="4">
    <source>
        <dbReference type="EMBL" id="MCX2744139.1"/>
    </source>
</evidence>
<evidence type="ECO:0000256" key="1">
    <source>
        <dbReference type="ARBA" id="ARBA00006865"/>
    </source>
</evidence>
<dbReference type="SUPFAM" id="SSF49373">
    <property type="entry name" value="Invasin/intimin cell-adhesion fragments"/>
    <property type="match status" value="1"/>
</dbReference>
<dbReference type="InterPro" id="IPR013320">
    <property type="entry name" value="ConA-like_dom_sf"/>
</dbReference>
<dbReference type="RefSeq" id="WP_266056605.1">
    <property type="nucleotide sequence ID" value="NZ_JAPFQN010000005.1"/>
</dbReference>
<feature type="domain" description="GH16" evidence="3">
    <location>
        <begin position="35"/>
        <end position="267"/>
    </location>
</feature>
<dbReference type="InterPro" id="IPR013783">
    <property type="entry name" value="Ig-like_fold"/>
</dbReference>
<dbReference type="EMBL" id="JAPFQN010000005">
    <property type="protein sequence ID" value="MCX2744139.1"/>
    <property type="molecule type" value="Genomic_DNA"/>
</dbReference>
<accession>A0ABT3RQT4</accession>
<dbReference type="Pfam" id="PF18962">
    <property type="entry name" value="Por_Secre_tail"/>
    <property type="match status" value="1"/>
</dbReference>
<feature type="chain" id="PRO_5046468308" evidence="2">
    <location>
        <begin position="27"/>
        <end position="822"/>
    </location>
</feature>
<dbReference type="InterPro" id="IPR045829">
    <property type="entry name" value="PKD_6"/>
</dbReference>
<keyword evidence="2" id="KW-0732">Signal</keyword>
<dbReference type="InterPro" id="IPR050546">
    <property type="entry name" value="Glycosyl_Hydrlase_16"/>
</dbReference>
<dbReference type="PANTHER" id="PTHR10963:SF55">
    <property type="entry name" value="GLYCOSIDE HYDROLASE FAMILY 16 PROTEIN"/>
    <property type="match status" value="1"/>
</dbReference>
<evidence type="ECO:0000259" key="3">
    <source>
        <dbReference type="PROSITE" id="PS51762"/>
    </source>
</evidence>
<dbReference type="PANTHER" id="PTHR10963">
    <property type="entry name" value="GLYCOSYL HYDROLASE-RELATED"/>
    <property type="match status" value="1"/>
</dbReference>
<dbReference type="CDD" id="cd08023">
    <property type="entry name" value="GH16_laminarinase_like"/>
    <property type="match status" value="1"/>
</dbReference>
<organism evidence="4 5">
    <name type="scientific">Mangrovivirga halotolerans</name>
    <dbReference type="NCBI Taxonomy" id="2993936"/>
    <lineage>
        <taxon>Bacteria</taxon>
        <taxon>Pseudomonadati</taxon>
        <taxon>Bacteroidota</taxon>
        <taxon>Cytophagia</taxon>
        <taxon>Cytophagales</taxon>
        <taxon>Mangrovivirgaceae</taxon>
        <taxon>Mangrovivirga</taxon>
    </lineage>
</organism>
<dbReference type="Pfam" id="PF00722">
    <property type="entry name" value="Glyco_hydro_16"/>
    <property type="match status" value="1"/>
</dbReference>
<dbReference type="NCBIfam" id="TIGR04183">
    <property type="entry name" value="Por_Secre_tail"/>
    <property type="match status" value="1"/>
</dbReference>
<protein>
    <submittedName>
        <fullName evidence="4">Family 16 glycosylhydrolase</fullName>
    </submittedName>
</protein>
<reference evidence="4 5" key="1">
    <citation type="submission" date="2022-11" db="EMBL/GenBank/DDBJ databases">
        <title>The characterization of three novel Bacteroidetes species and genomic analysis of their roles in tidal elemental geochemical cycles.</title>
        <authorList>
            <person name="Ma K."/>
        </authorList>
    </citation>
    <scope>NUCLEOTIDE SEQUENCE [LARGE SCALE GENOMIC DNA]</scope>
    <source>
        <strain evidence="4 5">M17</strain>
    </source>
</reference>
<comment type="similarity">
    <text evidence="1">Belongs to the glycosyl hydrolase 16 family.</text>
</comment>